<dbReference type="InterPro" id="IPR025960">
    <property type="entry name" value="RVT_N"/>
</dbReference>
<dbReference type="InterPro" id="IPR051083">
    <property type="entry name" value="GrpII_Intron_Splice-Mob/Def"/>
</dbReference>
<dbReference type="Pfam" id="PF08388">
    <property type="entry name" value="GIIM"/>
    <property type="match status" value="1"/>
</dbReference>
<organism evidence="4">
    <name type="scientific">Sarcinofilum mucosum</name>
    <name type="common">Green alga</name>
    <name type="synonym">Pseudoschizomeris mucosa</name>
    <dbReference type="NCBI Taxonomy" id="141643"/>
    <lineage>
        <taxon>Eukaryota</taxon>
        <taxon>Viridiplantae</taxon>
        <taxon>Chlorophyta</taxon>
        <taxon>core chlorophytes</taxon>
        <taxon>Ulvophyceae</taxon>
        <taxon>OUU clade</taxon>
        <taxon>Ulotrichales</taxon>
        <taxon>Sarcinofilaceae</taxon>
        <taxon>Sarcinofilum</taxon>
    </lineage>
</organism>
<protein>
    <submittedName>
        <fullName evidence="4">Putative reverse transcriptase and intron maturase</fullName>
    </submittedName>
</protein>
<dbReference type="GeneID" id="32884078"/>
<dbReference type="InterPro" id="IPR043502">
    <property type="entry name" value="DNA/RNA_pol_sf"/>
</dbReference>
<dbReference type="InterPro" id="IPR000477">
    <property type="entry name" value="RT_dom"/>
</dbReference>
<dbReference type="SUPFAM" id="SSF56672">
    <property type="entry name" value="DNA/RNA polymerases"/>
    <property type="match status" value="1"/>
</dbReference>
<dbReference type="AlphaFoldDB" id="A0A1W6EGD9"/>
<gene>
    <name evidence="4" type="primary">orf640</name>
</gene>
<sequence>MKILKNPSGVSWNTIDWQVVERLVFKQQKKIYKASKAGNIKLVRQLQDLLCKSSYAKWVAIKQTTHYSKQNTVSLKKQNLENPSPFGCVSCPRGSLQEKLWTGKGGNELSSEEKMSLVPLLIFPVSSSSFKKVWIPKPKKRYKSFGQIEKPSPLSGPKEKVQHSVQPIISTILTRCMQTLLKLALEPEWEAKFEADVYGFRPGRNYHHALKAIRTSISKKPHYLISIQIDHIFDKLNHTLLLKKTGLTGKYRQTLQNWLKAGLFNQEMGLGSPTGLGVDTVLNQTAFSSPILSPLLMNIAFFGLRDCLEKNVVKLFEDKRLKNVNGFLEPETSKNEPSRSSLLTKPQSIIVIQYAGNFIVLHSAKKIILACKSKIPEFFSTVGLILNNNQLQLSHTFELKSEDTFQEGFRKTPGFEFLGFQIQQFKTQSKAKLFQTFPYEVRRSYSLRQNNGKLCLEDKDKAAAKEPREDSSTPVKPFFGRHFTPNGKEEAPQNFQTRIWPSQLLCNLHQKRLHKCILSNQGLKLSQELLINLLNPIIGEWGGYFGRSDAKTIKTLAKMDFLLYLKLKKWGLKKTGSTKTGLQKYWTTINHDSNKRFFANSTKSVILKAHRDYSNVFSGSLHSPFKKRAIRNKYSITSNL</sequence>
<dbReference type="PANTHER" id="PTHR34047">
    <property type="entry name" value="NUCLEAR INTRON MATURASE 1, MITOCHONDRIAL-RELATED"/>
    <property type="match status" value="1"/>
</dbReference>
<name>A0A1W6EGD9_SARMC</name>
<keyword evidence="4" id="KW-0808">Transferase</keyword>
<dbReference type="Pfam" id="PF00078">
    <property type="entry name" value="RVT_1"/>
    <property type="match status" value="1"/>
</dbReference>
<reference evidence="4" key="1">
    <citation type="journal article" date="2017" name="Sci. Rep.">
        <title>Divergent copies of the large inverted repeat in the chloroplast genomes of ulvophycean green algae.</title>
        <authorList>
            <person name="Turmel M."/>
            <person name="Otis C."/>
            <person name="Lemieux C."/>
        </authorList>
    </citation>
    <scope>NUCLEOTIDE SEQUENCE</scope>
</reference>
<feature type="domain" description="Group II intron maturase-specific" evidence="2">
    <location>
        <begin position="513"/>
        <end position="586"/>
    </location>
</feature>
<dbReference type="PANTHER" id="PTHR34047:SF10">
    <property type="entry name" value="GROUP II INTRON-ASSOCIATED OPEN READING FRAME"/>
    <property type="match status" value="1"/>
</dbReference>
<keyword evidence="4" id="KW-0934">Plastid</keyword>
<dbReference type="EMBL" id="KY407656">
    <property type="protein sequence ID" value="ARK14458.1"/>
    <property type="molecule type" value="Genomic_DNA"/>
</dbReference>
<keyword evidence="4" id="KW-0548">Nucleotidyltransferase</keyword>
<dbReference type="Pfam" id="PF13655">
    <property type="entry name" value="RVT_N"/>
    <property type="match status" value="1"/>
</dbReference>
<dbReference type="InterPro" id="IPR013597">
    <property type="entry name" value="Mat_intron_G2"/>
</dbReference>
<keyword evidence="4" id="KW-0695">RNA-directed DNA polymerase</keyword>
<dbReference type="RefSeq" id="YP_009367471.1">
    <property type="nucleotide sequence ID" value="NC_034709.1"/>
</dbReference>
<dbReference type="GO" id="GO:0003964">
    <property type="term" value="F:RNA-directed DNA polymerase activity"/>
    <property type="evidence" value="ECO:0007669"/>
    <property type="project" value="UniProtKB-KW"/>
</dbReference>
<evidence type="ECO:0000313" key="4">
    <source>
        <dbReference type="EMBL" id="ARK14458.1"/>
    </source>
</evidence>
<evidence type="ECO:0000259" key="1">
    <source>
        <dbReference type="Pfam" id="PF00078"/>
    </source>
</evidence>
<dbReference type="CDD" id="cd01651">
    <property type="entry name" value="RT_G2_intron"/>
    <property type="match status" value="1"/>
</dbReference>
<feature type="domain" description="Reverse transcriptase N-terminal" evidence="3">
    <location>
        <begin position="12"/>
        <end position="71"/>
    </location>
</feature>
<evidence type="ECO:0000259" key="2">
    <source>
        <dbReference type="Pfam" id="PF08388"/>
    </source>
</evidence>
<feature type="domain" description="Reverse transcriptase" evidence="1">
    <location>
        <begin position="160"/>
        <end position="422"/>
    </location>
</feature>
<evidence type="ECO:0000259" key="3">
    <source>
        <dbReference type="Pfam" id="PF13655"/>
    </source>
</evidence>
<geneLocation type="chloroplast" evidence="4"/>
<keyword evidence="4" id="KW-0150">Chloroplast</keyword>
<proteinExistence type="predicted"/>
<accession>A0A1W6EGD9</accession>